<organism evidence="1 2">
    <name type="scientific">Hermetia illucens</name>
    <name type="common">Black soldier fly</name>
    <dbReference type="NCBI Taxonomy" id="343691"/>
    <lineage>
        <taxon>Eukaryota</taxon>
        <taxon>Metazoa</taxon>
        <taxon>Ecdysozoa</taxon>
        <taxon>Arthropoda</taxon>
        <taxon>Hexapoda</taxon>
        <taxon>Insecta</taxon>
        <taxon>Pterygota</taxon>
        <taxon>Neoptera</taxon>
        <taxon>Endopterygota</taxon>
        <taxon>Diptera</taxon>
        <taxon>Brachycera</taxon>
        <taxon>Stratiomyomorpha</taxon>
        <taxon>Stratiomyidae</taxon>
        <taxon>Hermetiinae</taxon>
        <taxon>Hermetia</taxon>
    </lineage>
</organism>
<dbReference type="Proteomes" id="UP000594454">
    <property type="component" value="Chromosome 4"/>
</dbReference>
<sequence>MLKQEFSGYSVEVKSLIMEIAAKYKQLQDLHPPKELVEYVNQLRKEVAIVLPEEELDLRSAPSGDLVGKRSM</sequence>
<name>A0A7R8UZH6_HERIL</name>
<dbReference type="EMBL" id="LR899012">
    <property type="protein sequence ID" value="CAD7089466.1"/>
    <property type="molecule type" value="Genomic_DNA"/>
</dbReference>
<accession>A0A7R8UZH6</accession>
<dbReference type="InParanoid" id="A0A7R8UZH6"/>
<dbReference type="AlphaFoldDB" id="A0A7R8UZH6"/>
<gene>
    <name evidence="1" type="ORF">HERILL_LOCUS12012</name>
</gene>
<evidence type="ECO:0000313" key="1">
    <source>
        <dbReference type="EMBL" id="CAD7089466.1"/>
    </source>
</evidence>
<proteinExistence type="predicted"/>
<keyword evidence="2" id="KW-1185">Reference proteome</keyword>
<protein>
    <submittedName>
        <fullName evidence="1">Uncharacterized protein</fullName>
    </submittedName>
</protein>
<evidence type="ECO:0000313" key="2">
    <source>
        <dbReference type="Proteomes" id="UP000594454"/>
    </source>
</evidence>
<reference evidence="1 2" key="1">
    <citation type="submission" date="2020-11" db="EMBL/GenBank/DDBJ databases">
        <authorList>
            <person name="Wallbank WR R."/>
            <person name="Pardo Diaz C."/>
            <person name="Kozak K."/>
            <person name="Martin S."/>
            <person name="Jiggins C."/>
            <person name="Moest M."/>
            <person name="Warren A I."/>
            <person name="Generalovic N T."/>
            <person name="Byers J.R.P. K."/>
            <person name="Montejo-Kovacevich G."/>
            <person name="Yen C E."/>
        </authorList>
    </citation>
    <scope>NUCLEOTIDE SEQUENCE [LARGE SCALE GENOMIC DNA]</scope>
</reference>